<sequence length="504" mass="55996">MHSECEIAAAIAGAERQELDSILLLGQRLEWNDGSERLAVLLARSWLRIRDREGQRIPLVPNRAQQLYEERRGQRNIVLKARQMGVSTWITGRFFLKTILVPGTLTVQVAHTQEAAEALFRMVHRFVESLPKELRATMRTSKSNVRQIGFALLDSEYRVESASDGNAGRGLTMTNLHASEVARWPGDAGETLQGLRAALAPSGELALESTPMGAGGCFWNEWQEAEPGGTVRHFFPWWLEPSYVSQAVCETMLTAEERQLMEVEGLSCAQISFRRQLKANFRGLAKQEYAESAEDCFLSSGMCVFEHDALAKLEREAREPREVQCHGQLRVWYPAAAGRRYVVAVDPAGGGAEGDWSAVQVVEVEQGIQCAELAAKMGGLELAREVEKLAREYNEALVVVERNNHGAAILAFLTTVCQYAKLYEQDGMAGWLTSAVSRPQMIAGMGVALMASPQAFLSRRLIRECRTFVRHRNGKIAAQYGEHDDCLMAMAIALAVRGELMLKK</sequence>
<dbReference type="Gene3D" id="3.40.50.300">
    <property type="entry name" value="P-loop containing nucleotide triphosphate hydrolases"/>
    <property type="match status" value="1"/>
</dbReference>
<dbReference type="Gene3D" id="3.30.420.240">
    <property type="match status" value="1"/>
</dbReference>
<proteinExistence type="predicted"/>
<dbReference type="InterPro" id="IPR027417">
    <property type="entry name" value="P-loop_NTPase"/>
</dbReference>
<evidence type="ECO:0000313" key="2">
    <source>
        <dbReference type="Proteomes" id="UP000290253"/>
    </source>
</evidence>
<dbReference type="EMBL" id="SDMK01000001">
    <property type="protein sequence ID" value="RXS97746.1"/>
    <property type="molecule type" value="Genomic_DNA"/>
</dbReference>
<gene>
    <name evidence="1" type="ORF">ESZ00_07740</name>
</gene>
<dbReference type="OrthoDB" id="9768556at2"/>
<keyword evidence="2" id="KW-1185">Reference proteome</keyword>
<accession>A0A4Q1SJE1</accession>
<name>A0A4Q1SJE1_9BACT</name>
<dbReference type="Proteomes" id="UP000290253">
    <property type="component" value="Unassembled WGS sequence"/>
</dbReference>
<dbReference type="AlphaFoldDB" id="A0A4Q1SJE1"/>
<reference evidence="1 2" key="1">
    <citation type="journal article" date="2016" name="Int. J. Syst. Evol. Microbiol.">
        <title>Acidipila dinghuensis sp. nov., an acidobacterium isolated from forest soil.</title>
        <authorList>
            <person name="Jiang Y.W."/>
            <person name="Wang J."/>
            <person name="Chen M.H."/>
            <person name="Lv Y.Y."/>
            <person name="Qiu L.H."/>
        </authorList>
    </citation>
    <scope>NUCLEOTIDE SEQUENCE [LARGE SCALE GENOMIC DNA]</scope>
    <source>
        <strain evidence="1 2">DHOF10</strain>
    </source>
</reference>
<dbReference type="RefSeq" id="WP_129207525.1">
    <property type="nucleotide sequence ID" value="NZ_BMGU01000001.1"/>
</dbReference>
<protein>
    <submittedName>
        <fullName evidence="1">Terminase</fullName>
    </submittedName>
</protein>
<evidence type="ECO:0000313" key="1">
    <source>
        <dbReference type="EMBL" id="RXS97746.1"/>
    </source>
</evidence>
<organism evidence="1 2">
    <name type="scientific">Silvibacterium dinghuense</name>
    <dbReference type="NCBI Taxonomy" id="1560006"/>
    <lineage>
        <taxon>Bacteria</taxon>
        <taxon>Pseudomonadati</taxon>
        <taxon>Acidobacteriota</taxon>
        <taxon>Terriglobia</taxon>
        <taxon>Terriglobales</taxon>
        <taxon>Acidobacteriaceae</taxon>
        <taxon>Silvibacterium</taxon>
    </lineage>
</organism>
<comment type="caution">
    <text evidence="1">The sequence shown here is derived from an EMBL/GenBank/DDBJ whole genome shotgun (WGS) entry which is preliminary data.</text>
</comment>